<keyword evidence="1" id="KW-0472">Membrane</keyword>
<name>A0AAE3R4G2_9BACT</name>
<gene>
    <name evidence="2" type="ORF">QNI22_22475</name>
</gene>
<dbReference type="RefSeq" id="WP_314514066.1">
    <property type="nucleotide sequence ID" value="NZ_JASJOU010000008.1"/>
</dbReference>
<reference evidence="2" key="1">
    <citation type="submission" date="2023-05" db="EMBL/GenBank/DDBJ databases">
        <authorList>
            <person name="Zhang X."/>
        </authorList>
    </citation>
    <scope>NUCLEOTIDE SEQUENCE</scope>
    <source>
        <strain evidence="2">BD1B2-1</strain>
    </source>
</reference>
<comment type="caution">
    <text evidence="2">The sequence shown here is derived from an EMBL/GenBank/DDBJ whole genome shotgun (WGS) entry which is preliminary data.</text>
</comment>
<organism evidence="2 3">
    <name type="scientific">Xanthocytophaga agilis</name>
    <dbReference type="NCBI Taxonomy" id="3048010"/>
    <lineage>
        <taxon>Bacteria</taxon>
        <taxon>Pseudomonadati</taxon>
        <taxon>Bacteroidota</taxon>
        <taxon>Cytophagia</taxon>
        <taxon>Cytophagales</taxon>
        <taxon>Rhodocytophagaceae</taxon>
        <taxon>Xanthocytophaga</taxon>
    </lineage>
</organism>
<accession>A0AAE3R4G2</accession>
<keyword evidence="1" id="KW-0812">Transmembrane</keyword>
<evidence type="ECO:0000313" key="3">
    <source>
        <dbReference type="Proteomes" id="UP001232063"/>
    </source>
</evidence>
<keyword evidence="3" id="KW-1185">Reference proteome</keyword>
<evidence type="ECO:0000256" key="1">
    <source>
        <dbReference type="SAM" id="Phobius"/>
    </source>
</evidence>
<dbReference type="Proteomes" id="UP001232063">
    <property type="component" value="Unassembled WGS sequence"/>
</dbReference>
<proteinExistence type="predicted"/>
<protein>
    <submittedName>
        <fullName evidence="2">Uncharacterized protein</fullName>
    </submittedName>
</protein>
<evidence type="ECO:0000313" key="2">
    <source>
        <dbReference type="EMBL" id="MDJ1503451.1"/>
    </source>
</evidence>
<dbReference type="EMBL" id="JASJOU010000008">
    <property type="protein sequence ID" value="MDJ1503451.1"/>
    <property type="molecule type" value="Genomic_DNA"/>
</dbReference>
<keyword evidence="1" id="KW-1133">Transmembrane helix</keyword>
<dbReference type="AlphaFoldDB" id="A0AAE3R4G2"/>
<sequence length="317" mass="36892">MNSKKFLFTYVILTLVLVTLMAGINYFIDIYGLFRGKKDRKVYINERTSKYLMSYRYIPENFEGFILGPSLSANLNPEQIKEYRIYNASIMGANISELNYLVDNIVERGNMKFAIICLDPYLTKDHGRKSANITTEEYFGALGSTNLLKTYLLYFVRNNNIAPHRYAPDLHNTVGWNNFEKETHNIDSKRSIEEKAAKRQYEKTEIDPVAYKELNTTLIKLRHKNIKVIGYFSPVPYKLYQLGKSDYQKFENDISALFNKSDVLINLNEDQYKDITNDYNTFIDHGHLSAKGQHFVLSVLERELKQLFPAKVNYASN</sequence>
<feature type="transmembrane region" description="Helical" evidence="1">
    <location>
        <begin position="6"/>
        <end position="28"/>
    </location>
</feature>